<evidence type="ECO:0000313" key="6">
    <source>
        <dbReference type="Proteomes" id="UP000613177"/>
    </source>
</evidence>
<keyword evidence="6" id="KW-1185">Reference proteome</keyword>
<dbReference type="EMBL" id="JAEPRE010000065">
    <property type="protein sequence ID" value="KAG2233946.1"/>
    <property type="molecule type" value="Genomic_DNA"/>
</dbReference>
<feature type="compositionally biased region" description="Pro residues" evidence="3">
    <location>
        <begin position="374"/>
        <end position="387"/>
    </location>
</feature>
<dbReference type="PANTHER" id="PTHR44436">
    <property type="entry name" value="F-BOX/WD REPEAT-CONTAINING PROTEIN 2"/>
    <property type="match status" value="1"/>
</dbReference>
<evidence type="ECO:0000313" key="5">
    <source>
        <dbReference type="EMBL" id="KAG2233946.1"/>
    </source>
</evidence>
<name>A0A8H7VTF8_9FUNG</name>
<evidence type="ECO:0000259" key="4">
    <source>
        <dbReference type="PROSITE" id="PS50181"/>
    </source>
</evidence>
<comment type="caution">
    <text evidence="5">The sequence shown here is derived from an EMBL/GenBank/DDBJ whole genome shotgun (WGS) entry which is preliminary data.</text>
</comment>
<sequence>MTRKKTVKQLVNPLRKLSLLTSNNTQTFRPDLEFVPEQQDSQEDCHDNNDLLSLFPREVVLKIFLLLSFQDLIRVQLTCRLWRRLTQDTSIWRNRLQDLNSRFTDIYAHMPSKSSEANSLPWKTRYCRAITFASWRMGTVQKLNKIDDNNGRLLSVKLREQLLVTLAEDNTVKLYQYTTDLGFTFKTKWSFGDQPNNAIECVDVLPDINILVVAQRGSKCMFYDINKGSKHDPIQVLKGGSHPWFVPDSISVNQDYFALSGRKPSAVFVWNWRKGVRLSNRVFDNQPHNVFLSGDNLITFSVDGVLHVFDIFDSQKDAFATHYLNATSIPCIGYDNSLNIVLAPHASRRIHHYRWNPVEQYTSSDEESDGDHQFPPPPPPPPPPLPTPSSSLPTKGTRRLSTTFINLLGLKSNNNIPTASVSTSSINTTTVIKKSSKEFYKSVRFRRHSSYNDYGYACQMKTDQYIKQHNRDIKRDPLPVPDFEDGPNLINSIRTTPLGTAAKEIINVAIHGERVATVNRQGDISLYALNGTTAARVTLLLNDKQEWMQFCQREDDDLSDGYDFVRSRLAMGEMGIVFGAEGSLWWLDFGCRLMT</sequence>
<dbReference type="SMART" id="SM00256">
    <property type="entry name" value="FBOX"/>
    <property type="match status" value="1"/>
</dbReference>
<accession>A0A8H7VTF8</accession>
<dbReference type="SUPFAM" id="SSF50978">
    <property type="entry name" value="WD40 repeat-like"/>
    <property type="match status" value="1"/>
</dbReference>
<reference evidence="5" key="1">
    <citation type="submission" date="2021-01" db="EMBL/GenBank/DDBJ databases">
        <title>Metabolic potential, ecology and presence of endohyphal bacteria is reflected in genomic diversity of Mucoromycotina.</title>
        <authorList>
            <person name="Muszewska A."/>
            <person name="Okrasinska A."/>
            <person name="Steczkiewicz K."/>
            <person name="Drgas O."/>
            <person name="Orlowska M."/>
            <person name="Perlinska-Lenart U."/>
            <person name="Aleksandrzak-Piekarczyk T."/>
            <person name="Szatraj K."/>
            <person name="Zielenkiewicz U."/>
            <person name="Pilsyk S."/>
            <person name="Malc E."/>
            <person name="Mieczkowski P."/>
            <person name="Kruszewska J.S."/>
            <person name="Biernat P."/>
            <person name="Pawlowska J."/>
        </authorList>
    </citation>
    <scope>NUCLEOTIDE SEQUENCE</scope>
    <source>
        <strain evidence="5">WA0000018081</strain>
    </source>
</reference>
<dbReference type="InterPro" id="IPR001810">
    <property type="entry name" value="F-box_dom"/>
</dbReference>
<dbReference type="Gene3D" id="1.20.1280.50">
    <property type="match status" value="1"/>
</dbReference>
<evidence type="ECO:0000256" key="3">
    <source>
        <dbReference type="SAM" id="MobiDB-lite"/>
    </source>
</evidence>
<dbReference type="InterPro" id="IPR015943">
    <property type="entry name" value="WD40/YVTN_repeat-like_dom_sf"/>
</dbReference>
<dbReference type="InterPro" id="IPR036047">
    <property type="entry name" value="F-box-like_dom_sf"/>
</dbReference>
<evidence type="ECO:0000256" key="1">
    <source>
        <dbReference type="ARBA" id="ARBA00022574"/>
    </source>
</evidence>
<proteinExistence type="predicted"/>
<dbReference type="InterPro" id="IPR036322">
    <property type="entry name" value="WD40_repeat_dom_sf"/>
</dbReference>
<gene>
    <name evidence="5" type="ORF">INT48_009759</name>
</gene>
<dbReference type="PROSITE" id="PS50181">
    <property type="entry name" value="FBOX"/>
    <property type="match status" value="1"/>
</dbReference>
<dbReference type="SUPFAM" id="SSF81383">
    <property type="entry name" value="F-box domain"/>
    <property type="match status" value="1"/>
</dbReference>
<dbReference type="Proteomes" id="UP000613177">
    <property type="component" value="Unassembled WGS sequence"/>
</dbReference>
<keyword evidence="2" id="KW-0677">Repeat</keyword>
<dbReference type="Pfam" id="PF12937">
    <property type="entry name" value="F-box-like"/>
    <property type="match status" value="1"/>
</dbReference>
<dbReference type="AlphaFoldDB" id="A0A8H7VTF8"/>
<dbReference type="InterPro" id="IPR042627">
    <property type="entry name" value="FBXW2"/>
</dbReference>
<feature type="domain" description="F-box" evidence="4">
    <location>
        <begin position="49"/>
        <end position="95"/>
    </location>
</feature>
<dbReference type="Gene3D" id="2.130.10.10">
    <property type="entry name" value="YVTN repeat-like/Quinoprotein amine dehydrogenase"/>
    <property type="match status" value="1"/>
</dbReference>
<dbReference type="PANTHER" id="PTHR44436:SF1">
    <property type="entry name" value="F-BOX_WD REPEAT-CONTAINING PROTEIN 2"/>
    <property type="match status" value="1"/>
</dbReference>
<evidence type="ECO:0000256" key="2">
    <source>
        <dbReference type="ARBA" id="ARBA00022737"/>
    </source>
</evidence>
<protein>
    <recommendedName>
        <fullName evidence="4">F-box domain-containing protein</fullName>
    </recommendedName>
</protein>
<organism evidence="5 6">
    <name type="scientific">Thamnidium elegans</name>
    <dbReference type="NCBI Taxonomy" id="101142"/>
    <lineage>
        <taxon>Eukaryota</taxon>
        <taxon>Fungi</taxon>
        <taxon>Fungi incertae sedis</taxon>
        <taxon>Mucoromycota</taxon>
        <taxon>Mucoromycotina</taxon>
        <taxon>Mucoromycetes</taxon>
        <taxon>Mucorales</taxon>
        <taxon>Mucorineae</taxon>
        <taxon>Mucoraceae</taxon>
        <taxon>Thamnidium</taxon>
    </lineage>
</organism>
<feature type="region of interest" description="Disordered" evidence="3">
    <location>
        <begin position="361"/>
        <end position="396"/>
    </location>
</feature>
<keyword evidence="1" id="KW-0853">WD repeat</keyword>